<evidence type="ECO:0000256" key="2">
    <source>
        <dbReference type="ARBA" id="ARBA00009347"/>
    </source>
</evidence>
<accession>A0A6J4R298</accession>
<feature type="domain" description="Acyl-CoA dehydrogenase/oxidase N-terminal" evidence="8">
    <location>
        <begin position="21"/>
        <end position="131"/>
    </location>
</feature>
<reference evidence="9" key="1">
    <citation type="submission" date="2020-02" db="EMBL/GenBank/DDBJ databases">
        <authorList>
            <person name="Meier V. D."/>
        </authorList>
    </citation>
    <scope>NUCLEOTIDE SEQUENCE</scope>
    <source>
        <strain evidence="9">AVDCRST_MAG14</strain>
    </source>
</reference>
<keyword evidence="4 5" id="KW-0274">FAD</keyword>
<dbReference type="InterPro" id="IPR009075">
    <property type="entry name" value="AcylCo_DH/oxidase_C"/>
</dbReference>
<evidence type="ECO:0000259" key="7">
    <source>
        <dbReference type="Pfam" id="PF02770"/>
    </source>
</evidence>
<feature type="domain" description="Acyl-CoA oxidase/dehydrogenase middle" evidence="7">
    <location>
        <begin position="137"/>
        <end position="232"/>
    </location>
</feature>
<dbReference type="Pfam" id="PF02771">
    <property type="entry name" value="Acyl-CoA_dh_N"/>
    <property type="match status" value="1"/>
</dbReference>
<evidence type="ECO:0000256" key="5">
    <source>
        <dbReference type="RuleBase" id="RU362125"/>
    </source>
</evidence>
<proteinExistence type="inferred from homology"/>
<dbReference type="InterPro" id="IPR036250">
    <property type="entry name" value="AcylCo_DH-like_C"/>
</dbReference>
<name>A0A6J4R298_9ACTN</name>
<dbReference type="SUPFAM" id="SSF56645">
    <property type="entry name" value="Acyl-CoA dehydrogenase NM domain-like"/>
    <property type="match status" value="1"/>
</dbReference>
<dbReference type="InterPro" id="IPR037069">
    <property type="entry name" value="AcylCoA_DH/ox_N_sf"/>
</dbReference>
<dbReference type="GO" id="GO:0050660">
    <property type="term" value="F:flavin adenine dinucleotide binding"/>
    <property type="evidence" value="ECO:0007669"/>
    <property type="project" value="InterPro"/>
</dbReference>
<dbReference type="GO" id="GO:0006635">
    <property type="term" value="P:fatty acid beta-oxidation"/>
    <property type="evidence" value="ECO:0007669"/>
    <property type="project" value="InterPro"/>
</dbReference>
<dbReference type="InterPro" id="IPR006091">
    <property type="entry name" value="Acyl-CoA_Oxase/DH_mid-dom"/>
</dbReference>
<evidence type="ECO:0000259" key="8">
    <source>
        <dbReference type="Pfam" id="PF02771"/>
    </source>
</evidence>
<dbReference type="InterPro" id="IPR013786">
    <property type="entry name" value="AcylCoA_DH/ox_N"/>
</dbReference>
<dbReference type="Pfam" id="PF02770">
    <property type="entry name" value="Acyl-CoA_dh_M"/>
    <property type="match status" value="1"/>
</dbReference>
<keyword evidence="5" id="KW-0560">Oxidoreductase</keyword>
<dbReference type="AlphaFoldDB" id="A0A6J4R298"/>
<dbReference type="PANTHER" id="PTHR43188">
    <property type="entry name" value="ACYL-COENZYME A OXIDASE"/>
    <property type="match status" value="1"/>
</dbReference>
<dbReference type="PANTHER" id="PTHR43188:SF1">
    <property type="entry name" value="ACYL-COA DEHYDROGENASE"/>
    <property type="match status" value="1"/>
</dbReference>
<evidence type="ECO:0000259" key="6">
    <source>
        <dbReference type="Pfam" id="PF00441"/>
    </source>
</evidence>
<evidence type="ECO:0000256" key="1">
    <source>
        <dbReference type="ARBA" id="ARBA00001974"/>
    </source>
</evidence>
<dbReference type="Gene3D" id="2.40.110.10">
    <property type="entry name" value="Butyryl-CoA Dehydrogenase, subunit A, domain 2"/>
    <property type="match status" value="1"/>
</dbReference>
<evidence type="ECO:0000313" key="9">
    <source>
        <dbReference type="EMBL" id="CAA9462043.1"/>
    </source>
</evidence>
<keyword evidence="3 5" id="KW-0285">Flavoprotein</keyword>
<comment type="cofactor">
    <cofactor evidence="1 5">
        <name>FAD</name>
        <dbReference type="ChEBI" id="CHEBI:57692"/>
    </cofactor>
</comment>
<evidence type="ECO:0000256" key="4">
    <source>
        <dbReference type="ARBA" id="ARBA00022827"/>
    </source>
</evidence>
<dbReference type="InterPro" id="IPR009100">
    <property type="entry name" value="AcylCoA_DH/oxidase_NM_dom_sf"/>
</dbReference>
<evidence type="ECO:0000256" key="3">
    <source>
        <dbReference type="ARBA" id="ARBA00022630"/>
    </source>
</evidence>
<dbReference type="InterPro" id="IPR045008">
    <property type="entry name" value="ACX4-like"/>
</dbReference>
<protein>
    <submittedName>
        <fullName evidence="9">Acyl-CoA dehydrogenase</fullName>
    </submittedName>
</protein>
<dbReference type="InterPro" id="IPR006089">
    <property type="entry name" value="Acyl-CoA_DH_CS"/>
</dbReference>
<dbReference type="InterPro" id="IPR046373">
    <property type="entry name" value="Acyl-CoA_Oxase/DH_mid-dom_sf"/>
</dbReference>
<dbReference type="Gene3D" id="1.20.140.10">
    <property type="entry name" value="Butyryl-CoA Dehydrogenase, subunit A, domain 3"/>
    <property type="match status" value="1"/>
</dbReference>
<comment type="similarity">
    <text evidence="2 5">Belongs to the acyl-CoA dehydrogenase family.</text>
</comment>
<dbReference type="EMBL" id="CADCVG010000110">
    <property type="protein sequence ID" value="CAA9462043.1"/>
    <property type="molecule type" value="Genomic_DNA"/>
</dbReference>
<gene>
    <name evidence="9" type="ORF">AVDCRST_MAG14-2608</name>
</gene>
<dbReference type="SUPFAM" id="SSF47203">
    <property type="entry name" value="Acyl-CoA dehydrogenase C-terminal domain-like"/>
    <property type="match status" value="1"/>
</dbReference>
<dbReference type="PROSITE" id="PS00073">
    <property type="entry name" value="ACYL_COA_DH_2"/>
    <property type="match status" value="1"/>
</dbReference>
<sequence length="398" mass="44092">MLTDVTQSLNTDYYLLEEMLSDEEREIRDKVRSFADREVIPVINEYWDKAEFPFELIPKIAELNIAGTTIEGYGCPGMSQLAAGIVAIEMGRGDGSLNTFLGVHSGLAMGTIHMLGSEEQRQRWLPEMARLEKIGAWGLTEPTHGSDTVALETSAKREGDEYVINGEKRWIGNSTFADNVIIWARDVEDRQVKGFVVEKGAEGYPEGYSTELITGKMGKRAVWQPDIKLENVRVPVENKLEGANSFKDVNKVLTATRGGAAWESVGHAVASYEAALTYAKERMQFGKPIASFQMIQNKLANMLAEITSMQLVCFRMAELREQGKMSGPMASLAKMNNARKAKLVCEMARDVLGGNGILLEYHVARHLTDMEIVYTYEGTDTIQSLIVGRDVTGISAFA</sequence>
<dbReference type="Gene3D" id="1.10.540.10">
    <property type="entry name" value="Acyl-CoA dehydrogenase/oxidase, N-terminal domain"/>
    <property type="match status" value="1"/>
</dbReference>
<dbReference type="GO" id="GO:0003995">
    <property type="term" value="F:acyl-CoA dehydrogenase activity"/>
    <property type="evidence" value="ECO:0007669"/>
    <property type="project" value="InterPro"/>
</dbReference>
<organism evidence="9">
    <name type="scientific">uncultured Rubrobacteraceae bacterium</name>
    <dbReference type="NCBI Taxonomy" id="349277"/>
    <lineage>
        <taxon>Bacteria</taxon>
        <taxon>Bacillati</taxon>
        <taxon>Actinomycetota</taxon>
        <taxon>Rubrobacteria</taxon>
        <taxon>Rubrobacterales</taxon>
        <taxon>Rubrobacteraceae</taxon>
        <taxon>environmental samples</taxon>
    </lineage>
</organism>
<feature type="domain" description="Acyl-CoA dehydrogenase/oxidase C-terminal" evidence="6">
    <location>
        <begin position="248"/>
        <end position="391"/>
    </location>
</feature>
<dbReference type="Pfam" id="PF00441">
    <property type="entry name" value="Acyl-CoA_dh_1"/>
    <property type="match status" value="1"/>
</dbReference>